<feature type="chain" id="PRO_5028831760" description="cellulase" evidence="9">
    <location>
        <begin position="34"/>
        <end position="440"/>
    </location>
</feature>
<evidence type="ECO:0000256" key="5">
    <source>
        <dbReference type="ARBA" id="ARBA00023001"/>
    </source>
</evidence>
<gene>
    <name evidence="11" type="ORF">EHE19_009040</name>
</gene>
<keyword evidence="8" id="KW-0624">Polysaccharide degradation</keyword>
<dbReference type="SUPFAM" id="SSF63446">
    <property type="entry name" value="Type I dockerin domain"/>
    <property type="match status" value="1"/>
</dbReference>
<dbReference type="PANTHER" id="PTHR37834:SF2">
    <property type="entry name" value="ESTERASE, SGNH HYDROLASE-TYPE"/>
    <property type="match status" value="1"/>
</dbReference>
<evidence type="ECO:0000259" key="10">
    <source>
        <dbReference type="PROSITE" id="PS51766"/>
    </source>
</evidence>
<dbReference type="InterPro" id="IPR013830">
    <property type="entry name" value="SGNH_hydro"/>
</dbReference>
<evidence type="ECO:0000256" key="2">
    <source>
        <dbReference type="ARBA" id="ARBA00012601"/>
    </source>
</evidence>
<dbReference type="CDD" id="cd01831">
    <property type="entry name" value="Endoglucanase_E_like"/>
    <property type="match status" value="1"/>
</dbReference>
<proteinExistence type="predicted"/>
<feature type="signal peptide" evidence="9">
    <location>
        <begin position="1"/>
        <end position="33"/>
    </location>
</feature>
<dbReference type="RefSeq" id="WP_171003491.1">
    <property type="nucleotide sequence ID" value="NZ_CP061336.1"/>
</dbReference>
<dbReference type="Gene3D" id="3.40.50.1110">
    <property type="entry name" value="SGNH hydrolase"/>
    <property type="match status" value="1"/>
</dbReference>
<dbReference type="PANTHER" id="PTHR37834">
    <property type="entry name" value="GDSL-LIKE LIPASE/ACYLHYDROLASE DOMAIN PROTEIN (AFU_ORTHOLOGUE AFUA_2G00620)"/>
    <property type="match status" value="1"/>
</dbReference>
<evidence type="ECO:0000256" key="6">
    <source>
        <dbReference type="ARBA" id="ARBA00023277"/>
    </source>
</evidence>
<dbReference type="InterPro" id="IPR040794">
    <property type="entry name" value="CE2_N"/>
</dbReference>
<sequence>MIRNKKAKRITAFAVVLAILFTAMLSVTSVATAADIAVEPISGVLYGDYNKDNNVDAIDFALLKKHLLDQVQEPMAYMDLNVDSKIDVLDFAVLKKFLLGTINTLPEGSVPAAPGVLYIGRFDTSDPAGPKFAWGTSTIKANFTGTGISVKLKSSGDNYFNVIIDGVVKTPINTPAGSSATYTLASGLTNGTHTVELVKRTEAHVGEVQFLGFTVTGGSLLAPPPASSKRIEFIGDSITCGYGNEGTSQYQSFTTKNENAYMAYGAITGRTLGADVITVSWSGKGVVQNYGGNKDEPMPVIYPRILPYDKSKIWDYTKWVPQVVVINLGTNDISTVALDGTLFKSEYLKLVDKVRSQYPDAHIYCAVGPMLSGEQLSNMKKYVGEVVSNKNSSGDKNVHFIEFPQQDQANGLGEDWHPSVKTHQLMADKLSKQLKADLGW</sequence>
<dbReference type="GO" id="GO:0008810">
    <property type="term" value="F:cellulase activity"/>
    <property type="evidence" value="ECO:0007669"/>
    <property type="project" value="UniProtKB-EC"/>
</dbReference>
<dbReference type="SUPFAM" id="SSF52266">
    <property type="entry name" value="SGNH hydrolase"/>
    <property type="match status" value="1"/>
</dbReference>
<dbReference type="Pfam" id="PF13472">
    <property type="entry name" value="Lipase_GDSL_2"/>
    <property type="match status" value="1"/>
</dbReference>
<evidence type="ECO:0000256" key="3">
    <source>
        <dbReference type="ARBA" id="ARBA00022729"/>
    </source>
</evidence>
<dbReference type="Proteomes" id="UP000306409">
    <property type="component" value="Chromosome"/>
</dbReference>
<evidence type="ECO:0000256" key="1">
    <source>
        <dbReference type="ARBA" id="ARBA00000966"/>
    </source>
</evidence>
<keyword evidence="4" id="KW-0378">Hydrolase</keyword>
<evidence type="ECO:0000256" key="9">
    <source>
        <dbReference type="SAM" id="SignalP"/>
    </source>
</evidence>
<keyword evidence="5" id="KW-0136">Cellulose degradation</keyword>
<dbReference type="EC" id="3.2.1.4" evidence="2"/>
<evidence type="ECO:0000313" key="11">
    <source>
        <dbReference type="EMBL" id="QNU68524.1"/>
    </source>
</evidence>
<dbReference type="GO" id="GO:0052689">
    <property type="term" value="F:carboxylic ester hydrolase activity"/>
    <property type="evidence" value="ECO:0007669"/>
    <property type="project" value="InterPro"/>
</dbReference>
<keyword evidence="7" id="KW-0326">Glycosidase</keyword>
<name>A0A7H1VT12_9FIRM</name>
<keyword evidence="3 9" id="KW-0732">Signal</keyword>
<evidence type="ECO:0000313" key="12">
    <source>
        <dbReference type="Proteomes" id="UP000306409"/>
    </source>
</evidence>
<dbReference type="InterPro" id="IPR002105">
    <property type="entry name" value="Dockerin_1_rpt"/>
</dbReference>
<dbReference type="Gene3D" id="1.10.1330.10">
    <property type="entry name" value="Dockerin domain"/>
    <property type="match status" value="1"/>
</dbReference>
<keyword evidence="6" id="KW-0119">Carbohydrate metabolism</keyword>
<comment type="catalytic activity">
    <reaction evidence="1">
        <text>Endohydrolysis of (1-&gt;4)-beta-D-glucosidic linkages in cellulose, lichenin and cereal beta-D-glucans.</text>
        <dbReference type="EC" id="3.2.1.4"/>
    </reaction>
</comment>
<protein>
    <recommendedName>
        <fullName evidence="2">cellulase</fullName>
        <ecNumber evidence="2">3.2.1.4</ecNumber>
    </recommendedName>
</protein>
<dbReference type="AlphaFoldDB" id="A0A7H1VT12"/>
<dbReference type="KEGG" id="rher:EHE19_009040"/>
<dbReference type="Pfam" id="PF17996">
    <property type="entry name" value="CE2_N"/>
    <property type="match status" value="1"/>
</dbReference>
<dbReference type="CDD" id="cd14256">
    <property type="entry name" value="Dockerin_I"/>
    <property type="match status" value="1"/>
</dbReference>
<dbReference type="Gene3D" id="2.60.120.260">
    <property type="entry name" value="Galactose-binding domain-like"/>
    <property type="match status" value="1"/>
</dbReference>
<dbReference type="InterPro" id="IPR036514">
    <property type="entry name" value="SGNH_hydro_sf"/>
</dbReference>
<dbReference type="PROSITE" id="PS51766">
    <property type="entry name" value="DOCKERIN"/>
    <property type="match status" value="1"/>
</dbReference>
<evidence type="ECO:0000256" key="7">
    <source>
        <dbReference type="ARBA" id="ARBA00023295"/>
    </source>
</evidence>
<dbReference type="EMBL" id="CP061336">
    <property type="protein sequence ID" value="QNU68524.1"/>
    <property type="molecule type" value="Genomic_DNA"/>
</dbReference>
<evidence type="ECO:0000256" key="8">
    <source>
        <dbReference type="ARBA" id="ARBA00023326"/>
    </source>
</evidence>
<keyword evidence="12" id="KW-1185">Reference proteome</keyword>
<dbReference type="InterPro" id="IPR036439">
    <property type="entry name" value="Dockerin_dom_sf"/>
</dbReference>
<reference evidence="11 12" key="1">
    <citation type="submission" date="2020-09" db="EMBL/GenBank/DDBJ databases">
        <title>Characterization and genome sequencing of Ruminiclostridium sp. nov. MA18.</title>
        <authorList>
            <person name="Rettenmaier R."/>
            <person name="Kowollik M.-L."/>
            <person name="Liebl W."/>
            <person name="Zverlov V."/>
        </authorList>
    </citation>
    <scope>NUCLEOTIDE SEQUENCE [LARGE SCALE GENOMIC DNA]</scope>
    <source>
        <strain evidence="11 12">MA18</strain>
    </source>
</reference>
<organism evidence="11 12">
    <name type="scientific">Ruminiclostridium herbifermentans</name>
    <dbReference type="NCBI Taxonomy" id="2488810"/>
    <lineage>
        <taxon>Bacteria</taxon>
        <taxon>Bacillati</taxon>
        <taxon>Bacillota</taxon>
        <taxon>Clostridia</taxon>
        <taxon>Eubacteriales</taxon>
        <taxon>Oscillospiraceae</taxon>
        <taxon>Ruminiclostridium</taxon>
    </lineage>
</organism>
<dbReference type="InterPro" id="IPR016134">
    <property type="entry name" value="Dockerin_dom"/>
</dbReference>
<dbReference type="InterPro" id="IPR037461">
    <property type="entry name" value="CtCE2-like_dom"/>
</dbReference>
<accession>A0A7H1VT12</accession>
<dbReference type="GO" id="GO:0030245">
    <property type="term" value="P:cellulose catabolic process"/>
    <property type="evidence" value="ECO:0007669"/>
    <property type="project" value="UniProtKB-KW"/>
</dbReference>
<dbReference type="InterPro" id="IPR052762">
    <property type="entry name" value="PCW_deacetylase/CE"/>
</dbReference>
<feature type="domain" description="Dockerin" evidence="10">
    <location>
        <begin position="42"/>
        <end position="107"/>
    </location>
</feature>
<dbReference type="Pfam" id="PF00404">
    <property type="entry name" value="Dockerin_1"/>
    <property type="match status" value="1"/>
</dbReference>
<evidence type="ECO:0000256" key="4">
    <source>
        <dbReference type="ARBA" id="ARBA00022801"/>
    </source>
</evidence>